<evidence type="ECO:0000256" key="5">
    <source>
        <dbReference type="ARBA" id="ARBA00022989"/>
    </source>
</evidence>
<evidence type="ECO:0000256" key="7">
    <source>
        <dbReference type="SAM" id="Phobius"/>
    </source>
</evidence>
<feature type="transmembrane region" description="Helical" evidence="7">
    <location>
        <begin position="12"/>
        <end position="34"/>
    </location>
</feature>
<feature type="domain" description="Bacterial sugar transferase" evidence="8">
    <location>
        <begin position="263"/>
        <end position="445"/>
    </location>
</feature>
<feature type="transmembrane region" description="Helical" evidence="7">
    <location>
        <begin position="78"/>
        <end position="97"/>
    </location>
</feature>
<evidence type="ECO:0000256" key="3">
    <source>
        <dbReference type="ARBA" id="ARBA00022679"/>
    </source>
</evidence>
<dbReference type="Pfam" id="PF02397">
    <property type="entry name" value="Bac_transf"/>
    <property type="match status" value="1"/>
</dbReference>
<dbReference type="NCBIfam" id="TIGR03025">
    <property type="entry name" value="EPS_sugtrans"/>
    <property type="match status" value="1"/>
</dbReference>
<keyword evidence="6 7" id="KW-0472">Membrane</keyword>
<organism evidence="9 10">
    <name type="scientific">Mucilaginibacter achroorhodeus</name>
    <dbReference type="NCBI Taxonomy" id="2599294"/>
    <lineage>
        <taxon>Bacteria</taxon>
        <taxon>Pseudomonadati</taxon>
        <taxon>Bacteroidota</taxon>
        <taxon>Sphingobacteriia</taxon>
        <taxon>Sphingobacteriales</taxon>
        <taxon>Sphingobacteriaceae</taxon>
        <taxon>Mucilaginibacter</taxon>
    </lineage>
</organism>
<evidence type="ECO:0000259" key="8">
    <source>
        <dbReference type="Pfam" id="PF02397"/>
    </source>
</evidence>
<evidence type="ECO:0000313" key="9">
    <source>
        <dbReference type="EMBL" id="TWR24937.1"/>
    </source>
</evidence>
<dbReference type="AlphaFoldDB" id="A0A563TZZ0"/>
<protein>
    <submittedName>
        <fullName evidence="9">Exopolysaccharide biosynthesis polyprenyl glycosylphosphotransferase</fullName>
    </submittedName>
</protein>
<evidence type="ECO:0000313" key="10">
    <source>
        <dbReference type="Proteomes" id="UP000318010"/>
    </source>
</evidence>
<dbReference type="InterPro" id="IPR003362">
    <property type="entry name" value="Bact_transf"/>
</dbReference>
<dbReference type="GO" id="GO:0016780">
    <property type="term" value="F:phosphotransferase activity, for other substituted phosphate groups"/>
    <property type="evidence" value="ECO:0007669"/>
    <property type="project" value="TreeGrafter"/>
</dbReference>
<dbReference type="PANTHER" id="PTHR30576">
    <property type="entry name" value="COLANIC BIOSYNTHESIS UDP-GLUCOSE LIPID CARRIER TRANSFERASE"/>
    <property type="match status" value="1"/>
</dbReference>
<dbReference type="RefSeq" id="WP_146272349.1">
    <property type="nucleotide sequence ID" value="NZ_VOEI01000005.1"/>
</dbReference>
<dbReference type="InterPro" id="IPR017475">
    <property type="entry name" value="EPS_sugar_tfrase"/>
</dbReference>
<feature type="transmembrane region" description="Helical" evidence="7">
    <location>
        <begin position="109"/>
        <end position="129"/>
    </location>
</feature>
<dbReference type="OrthoDB" id="9808602at2"/>
<dbReference type="PANTHER" id="PTHR30576:SF0">
    <property type="entry name" value="UNDECAPRENYL-PHOSPHATE N-ACETYLGALACTOSAMINYL 1-PHOSPHATE TRANSFERASE-RELATED"/>
    <property type="match status" value="1"/>
</dbReference>
<comment type="caution">
    <text evidence="9">The sequence shown here is derived from an EMBL/GenBank/DDBJ whole genome shotgun (WGS) entry which is preliminary data.</text>
</comment>
<reference evidence="9 10" key="1">
    <citation type="submission" date="2019-07" db="EMBL/GenBank/DDBJ databases">
        <authorList>
            <person name="Kim J."/>
        </authorList>
    </citation>
    <scope>NUCLEOTIDE SEQUENCE [LARGE SCALE GENOMIC DNA]</scope>
    <source>
        <strain evidence="9 10">MJ1a</strain>
    </source>
</reference>
<keyword evidence="3 9" id="KW-0808">Transferase</keyword>
<sequence length="450" mass="52298">MAPIRYSKLLKPFTFVSDLVMLNLAITISSYFVFRYYSSEIQMDNFFLLANLTWITISSLTKNYYIDRPLVLRQNLSSFFTSVAYHLMLVLSIIYFFKFFDISRTQIIFTYLVFVPLMVVERSLIFAVLDSIRMRGFNNKQILIIGTPDATVKLKNTFYNHPEYGYEINQALFEDISNDIDLPRLFERIIDGKIREVFVCYKALEPSFVEQIVDFGDHHNVAIKFVSDLVLENNTAKVVNYGNLPVIQLSHNPEMSFKVKAFKRSFDVLFSLFVMIPGCPVFIMLAIVTKFTSKGPVFYSQERIGKNGKPFKIYKFRSMRVNAEAAGPQLSKDNDPRITKWGRVIRKSRLDELPQFWNVLKGDMSVVGPRPERQYFIDQLIQRSPNYKKLMKLKPGLTSMGQVNYGYAENLDQMCDRVDHDLVYLNNMNFNNEMSVILKTIKVMAQLKGK</sequence>
<comment type="similarity">
    <text evidence="2">Belongs to the bacterial sugar transferase family.</text>
</comment>
<feature type="transmembrane region" description="Helical" evidence="7">
    <location>
        <begin position="268"/>
        <end position="288"/>
    </location>
</feature>
<keyword evidence="4 7" id="KW-0812">Transmembrane</keyword>
<evidence type="ECO:0000256" key="6">
    <source>
        <dbReference type="ARBA" id="ARBA00023136"/>
    </source>
</evidence>
<dbReference type="Proteomes" id="UP000318010">
    <property type="component" value="Unassembled WGS sequence"/>
</dbReference>
<comment type="subcellular location">
    <subcellularLocation>
        <location evidence="1">Membrane</location>
        <topology evidence="1">Multi-pass membrane protein</topology>
    </subcellularLocation>
</comment>
<proteinExistence type="inferred from homology"/>
<evidence type="ECO:0000256" key="4">
    <source>
        <dbReference type="ARBA" id="ARBA00022692"/>
    </source>
</evidence>
<name>A0A563TZZ0_9SPHI</name>
<keyword evidence="10" id="KW-1185">Reference proteome</keyword>
<accession>A0A563TZZ0</accession>
<keyword evidence="5 7" id="KW-1133">Transmembrane helix</keyword>
<gene>
    <name evidence="9" type="ORF">FPZ42_14365</name>
</gene>
<dbReference type="GO" id="GO:0016020">
    <property type="term" value="C:membrane"/>
    <property type="evidence" value="ECO:0007669"/>
    <property type="project" value="UniProtKB-SubCell"/>
</dbReference>
<evidence type="ECO:0000256" key="2">
    <source>
        <dbReference type="ARBA" id="ARBA00006464"/>
    </source>
</evidence>
<evidence type="ECO:0000256" key="1">
    <source>
        <dbReference type="ARBA" id="ARBA00004141"/>
    </source>
</evidence>
<dbReference type="EMBL" id="VOEI01000005">
    <property type="protein sequence ID" value="TWR24937.1"/>
    <property type="molecule type" value="Genomic_DNA"/>
</dbReference>